<sequence length="427" mass="45644">MILIVTFSLLLLFIFLAIPVAAALGLLGVVLDESFSIMPLRRAIGDMMWENSIEFLLVAVPMFVMLGEIMLRSDIAEKMYDAMAKWLSWLPGGLMHSNIGSSAIFAATSGSSVATAATVGTVAVPQIDKRGYHTPLFLGSLAAGGTLGILIPPSVGLIIYGLLTNTSVPKLYLAGILPGLVLAGLYSLTIVLLCLANKGWGGEKISISWSERFASLPNLLQPLFIFIVVIGSIYAGWATPTESASLGVLAALLLSWKNGKLTRDMLLKSFEGTMRTTAMIMLIILAAAFLNFVLAVIGLAAAFQSFIEGLGLSPFQVLLIIIAIYLVMGCFMESLSMLITTTPIVVPVIVALGYDPIWFGVVLMLLLETALITPPIGLNLYVVQSIRQSGPIKDVIKGAIPFVFAMFVMIGLVIAFPSMALWLPSLL</sequence>
<evidence type="ECO:0000256" key="1">
    <source>
        <dbReference type="ARBA" id="ARBA00004429"/>
    </source>
</evidence>
<evidence type="ECO:0000256" key="2">
    <source>
        <dbReference type="ARBA" id="ARBA00022475"/>
    </source>
</evidence>
<comment type="similarity">
    <text evidence="7">Belongs to the TRAP transporter large permease family.</text>
</comment>
<feature type="transmembrane region" description="Helical" evidence="7">
    <location>
        <begin position="172"/>
        <end position="195"/>
    </location>
</feature>
<gene>
    <name evidence="9" type="primary">siaT_16</name>
    <name evidence="9" type="ORF">RUM4293_03503</name>
</gene>
<feature type="transmembrane region" description="Helical" evidence="7">
    <location>
        <begin position="402"/>
        <end position="423"/>
    </location>
</feature>
<dbReference type="PIRSF" id="PIRSF006066">
    <property type="entry name" value="HI0050"/>
    <property type="match status" value="1"/>
</dbReference>
<evidence type="ECO:0000256" key="4">
    <source>
        <dbReference type="ARBA" id="ARBA00022692"/>
    </source>
</evidence>
<feature type="transmembrane region" description="Helical" evidence="7">
    <location>
        <begin position="52"/>
        <end position="71"/>
    </location>
</feature>
<dbReference type="PANTHER" id="PTHR33362">
    <property type="entry name" value="SIALIC ACID TRAP TRANSPORTER PERMEASE PROTEIN SIAT-RELATED"/>
    <property type="match status" value="1"/>
</dbReference>
<dbReference type="EMBL" id="CYPS01000052">
    <property type="protein sequence ID" value="CUH44597.1"/>
    <property type="molecule type" value="Genomic_DNA"/>
</dbReference>
<evidence type="ECO:0000259" key="8">
    <source>
        <dbReference type="Pfam" id="PF06808"/>
    </source>
</evidence>
<feature type="transmembrane region" description="Helical" evidence="7">
    <location>
        <begin position="136"/>
        <end position="160"/>
    </location>
</feature>
<keyword evidence="3 7" id="KW-0997">Cell inner membrane</keyword>
<feature type="transmembrane region" description="Helical" evidence="7">
    <location>
        <begin position="360"/>
        <end position="382"/>
    </location>
</feature>
<keyword evidence="6 7" id="KW-0472">Membrane</keyword>
<reference evidence="10" key="1">
    <citation type="submission" date="2015-09" db="EMBL/GenBank/DDBJ databases">
        <authorList>
            <person name="Rodrigo-Torres L."/>
            <person name="Arahal D.R."/>
        </authorList>
    </citation>
    <scope>NUCLEOTIDE SEQUENCE [LARGE SCALE GENOMIC DNA]</scope>
    <source>
        <strain evidence="10">CECT 4293</strain>
    </source>
</reference>
<feature type="transmembrane region" description="Helical" evidence="7">
    <location>
        <begin position="335"/>
        <end position="354"/>
    </location>
</feature>
<feature type="transmembrane region" description="Helical" evidence="7">
    <location>
        <begin position="309"/>
        <end position="328"/>
    </location>
</feature>
<evidence type="ECO:0000256" key="5">
    <source>
        <dbReference type="ARBA" id="ARBA00022989"/>
    </source>
</evidence>
<evidence type="ECO:0000256" key="3">
    <source>
        <dbReference type="ARBA" id="ARBA00022519"/>
    </source>
</evidence>
<proteinExistence type="inferred from homology"/>
<feature type="transmembrane region" description="Helical" evidence="7">
    <location>
        <begin position="216"/>
        <end position="237"/>
    </location>
</feature>
<dbReference type="Proteomes" id="UP000050786">
    <property type="component" value="Unassembled WGS sequence"/>
</dbReference>
<keyword evidence="10" id="KW-1185">Reference proteome</keyword>
<dbReference type="GO" id="GO:0005886">
    <property type="term" value="C:plasma membrane"/>
    <property type="evidence" value="ECO:0007669"/>
    <property type="project" value="UniProtKB-SubCell"/>
</dbReference>
<protein>
    <recommendedName>
        <fullName evidence="7">TRAP transporter large permease protein</fullName>
    </recommendedName>
</protein>
<name>A0A0P1E8Q4_9RHOB</name>
<organism evidence="9 10">
    <name type="scientific">Ruegeria atlantica</name>
    <dbReference type="NCBI Taxonomy" id="81569"/>
    <lineage>
        <taxon>Bacteria</taxon>
        <taxon>Pseudomonadati</taxon>
        <taxon>Pseudomonadota</taxon>
        <taxon>Alphaproteobacteria</taxon>
        <taxon>Rhodobacterales</taxon>
        <taxon>Roseobacteraceae</taxon>
        <taxon>Ruegeria</taxon>
    </lineage>
</organism>
<comment type="subcellular location">
    <subcellularLocation>
        <location evidence="1 7">Cell inner membrane</location>
        <topology evidence="1 7">Multi-pass membrane protein</topology>
    </subcellularLocation>
</comment>
<comment type="subunit">
    <text evidence="7">The complex comprises the extracytoplasmic solute receptor protein and the two transmembrane proteins.</text>
</comment>
<evidence type="ECO:0000256" key="6">
    <source>
        <dbReference type="ARBA" id="ARBA00023136"/>
    </source>
</evidence>
<evidence type="ECO:0000313" key="9">
    <source>
        <dbReference type="EMBL" id="CUH44597.1"/>
    </source>
</evidence>
<dbReference type="GO" id="GO:0022857">
    <property type="term" value="F:transmembrane transporter activity"/>
    <property type="evidence" value="ECO:0007669"/>
    <property type="project" value="UniProtKB-UniRule"/>
</dbReference>
<feature type="domain" description="TRAP C4-dicarboxylate transport system permease DctM subunit" evidence="8">
    <location>
        <begin position="9"/>
        <end position="419"/>
    </location>
</feature>
<evidence type="ECO:0000313" key="10">
    <source>
        <dbReference type="Proteomes" id="UP000050786"/>
    </source>
</evidence>
<feature type="transmembrane region" description="Helical" evidence="7">
    <location>
        <begin position="6"/>
        <end position="31"/>
    </location>
</feature>
<dbReference type="InterPro" id="IPR010656">
    <property type="entry name" value="DctM"/>
</dbReference>
<dbReference type="InterPro" id="IPR004681">
    <property type="entry name" value="TRAP_DctM"/>
</dbReference>
<keyword evidence="4 7" id="KW-0812">Transmembrane</keyword>
<evidence type="ECO:0000256" key="7">
    <source>
        <dbReference type="RuleBase" id="RU369079"/>
    </source>
</evidence>
<dbReference type="AlphaFoldDB" id="A0A0P1E8Q4"/>
<dbReference type="Pfam" id="PF06808">
    <property type="entry name" value="DctM"/>
    <property type="match status" value="1"/>
</dbReference>
<keyword evidence="7" id="KW-0813">Transport</keyword>
<keyword evidence="2" id="KW-1003">Cell membrane</keyword>
<feature type="transmembrane region" description="Helical" evidence="7">
    <location>
        <begin position="280"/>
        <end position="303"/>
    </location>
</feature>
<feature type="transmembrane region" description="Helical" evidence="7">
    <location>
        <begin position="99"/>
        <end position="124"/>
    </location>
</feature>
<keyword evidence="5 7" id="KW-1133">Transmembrane helix</keyword>
<comment type="function">
    <text evidence="7">Part of the tripartite ATP-independent periplasmic (TRAP) transport system.</text>
</comment>
<feature type="transmembrane region" description="Helical" evidence="7">
    <location>
        <begin position="243"/>
        <end position="259"/>
    </location>
</feature>
<dbReference type="NCBIfam" id="TIGR00786">
    <property type="entry name" value="dctM"/>
    <property type="match status" value="1"/>
</dbReference>
<accession>A0A0P1E8Q4</accession>
<dbReference type="PANTHER" id="PTHR33362:SF5">
    <property type="entry name" value="C4-DICARBOXYLATE TRAP TRANSPORTER LARGE PERMEASE PROTEIN DCTM"/>
    <property type="match status" value="1"/>
</dbReference>